<evidence type="ECO:0000313" key="2">
    <source>
        <dbReference type="EMBL" id="MPC57874.1"/>
    </source>
</evidence>
<feature type="region of interest" description="Disordered" evidence="1">
    <location>
        <begin position="32"/>
        <end position="65"/>
    </location>
</feature>
<dbReference type="AlphaFoldDB" id="A0A5B7GMV3"/>
<comment type="caution">
    <text evidence="2">The sequence shown here is derived from an EMBL/GenBank/DDBJ whole genome shotgun (WGS) entry which is preliminary data.</text>
</comment>
<proteinExistence type="predicted"/>
<accession>A0A5B7GMV3</accession>
<protein>
    <submittedName>
        <fullName evidence="2">Uncharacterized protein</fullName>
    </submittedName>
</protein>
<feature type="compositionally biased region" description="Polar residues" evidence="1">
    <location>
        <begin position="55"/>
        <end position="65"/>
    </location>
</feature>
<organism evidence="2 3">
    <name type="scientific">Portunus trituberculatus</name>
    <name type="common">Swimming crab</name>
    <name type="synonym">Neptunus trituberculatus</name>
    <dbReference type="NCBI Taxonomy" id="210409"/>
    <lineage>
        <taxon>Eukaryota</taxon>
        <taxon>Metazoa</taxon>
        <taxon>Ecdysozoa</taxon>
        <taxon>Arthropoda</taxon>
        <taxon>Crustacea</taxon>
        <taxon>Multicrustacea</taxon>
        <taxon>Malacostraca</taxon>
        <taxon>Eumalacostraca</taxon>
        <taxon>Eucarida</taxon>
        <taxon>Decapoda</taxon>
        <taxon>Pleocyemata</taxon>
        <taxon>Brachyura</taxon>
        <taxon>Eubrachyura</taxon>
        <taxon>Portunoidea</taxon>
        <taxon>Portunidae</taxon>
        <taxon>Portuninae</taxon>
        <taxon>Portunus</taxon>
    </lineage>
</organism>
<reference evidence="2 3" key="1">
    <citation type="submission" date="2019-05" db="EMBL/GenBank/DDBJ databases">
        <title>Another draft genome of Portunus trituberculatus and its Hox gene families provides insights of decapod evolution.</title>
        <authorList>
            <person name="Jeong J.-H."/>
            <person name="Song I."/>
            <person name="Kim S."/>
            <person name="Choi T."/>
            <person name="Kim D."/>
            <person name="Ryu S."/>
            <person name="Kim W."/>
        </authorList>
    </citation>
    <scope>NUCLEOTIDE SEQUENCE [LARGE SCALE GENOMIC DNA]</scope>
    <source>
        <tissue evidence="2">Muscle</tissue>
    </source>
</reference>
<evidence type="ECO:0000313" key="3">
    <source>
        <dbReference type="Proteomes" id="UP000324222"/>
    </source>
</evidence>
<sequence>MWCNAAALRGGTRKQGVLCPLSSLSLTLLAEGDEGTPNSVRNSSQHGKKHHHTSLDTVITAQEAQ</sequence>
<dbReference type="Proteomes" id="UP000324222">
    <property type="component" value="Unassembled WGS sequence"/>
</dbReference>
<gene>
    <name evidence="2" type="ORF">E2C01_051864</name>
</gene>
<evidence type="ECO:0000256" key="1">
    <source>
        <dbReference type="SAM" id="MobiDB-lite"/>
    </source>
</evidence>
<name>A0A5B7GMV3_PORTR</name>
<keyword evidence="3" id="KW-1185">Reference proteome</keyword>
<feature type="compositionally biased region" description="Polar residues" evidence="1">
    <location>
        <begin position="36"/>
        <end position="45"/>
    </location>
</feature>
<dbReference type="EMBL" id="VSRR010015153">
    <property type="protein sequence ID" value="MPC57874.1"/>
    <property type="molecule type" value="Genomic_DNA"/>
</dbReference>